<proteinExistence type="predicted"/>
<accession>A0AA95MMQ8</accession>
<sequence>MKLRFSKRDQLIVGACILLLVVLIVYAQFFFLTPLKSDLAIKQQELSSEQKLLDIISQKKADNTTASAEDTRELQKKVPVEPLQEQFILDLEKAENVSNSAIKSISFSKDAEAASGDQANPQNSDGAQNPTADANAAQNTSADPNAANESNGDQQPAPTAPVGMKKLTVQLSVESPTYEDLEKFIETLESLKRIVVVEAITYSGGQEITSLDQEDQPISYSLTISAYYLPELADLKAELPKIDAPAPAGKANPLSQFAPTAQTQP</sequence>
<dbReference type="Gene3D" id="3.30.70.60">
    <property type="match status" value="1"/>
</dbReference>
<dbReference type="EMBL" id="CP126114">
    <property type="protein sequence ID" value="WHY84878.1"/>
    <property type="molecule type" value="Genomic_DNA"/>
</dbReference>
<dbReference type="AlphaFoldDB" id="A0AA95MMQ8"/>
<dbReference type="InterPro" id="IPR014717">
    <property type="entry name" value="Transl_elong_EF1B/ribsomal_bS6"/>
</dbReference>
<protein>
    <recommendedName>
        <fullName evidence="4">Pilus assembly protein PilO</fullName>
    </recommendedName>
</protein>
<gene>
    <name evidence="2" type="ORF">QNH39_19805</name>
</gene>
<evidence type="ECO:0000313" key="3">
    <source>
        <dbReference type="Proteomes" id="UP001178288"/>
    </source>
</evidence>
<evidence type="ECO:0000313" key="2">
    <source>
        <dbReference type="EMBL" id="WHY84878.1"/>
    </source>
</evidence>
<evidence type="ECO:0000256" key="1">
    <source>
        <dbReference type="SAM" id="MobiDB-lite"/>
    </source>
</evidence>
<organism evidence="2 3">
    <name type="scientific">Neobacillus novalis</name>
    <dbReference type="NCBI Taxonomy" id="220687"/>
    <lineage>
        <taxon>Bacteria</taxon>
        <taxon>Bacillati</taxon>
        <taxon>Bacillota</taxon>
        <taxon>Bacilli</taxon>
        <taxon>Bacillales</taxon>
        <taxon>Bacillaceae</taxon>
        <taxon>Neobacillus</taxon>
    </lineage>
</organism>
<dbReference type="KEGG" id="nnv:QNH39_19805"/>
<evidence type="ECO:0008006" key="4">
    <source>
        <dbReference type="Google" id="ProtNLM"/>
    </source>
</evidence>
<keyword evidence="3" id="KW-1185">Reference proteome</keyword>
<dbReference type="RefSeq" id="WP_066090510.1">
    <property type="nucleotide sequence ID" value="NZ_CP126114.1"/>
</dbReference>
<dbReference type="Proteomes" id="UP001178288">
    <property type="component" value="Chromosome"/>
</dbReference>
<feature type="compositionally biased region" description="Polar residues" evidence="1">
    <location>
        <begin position="117"/>
        <end position="157"/>
    </location>
</feature>
<feature type="region of interest" description="Disordered" evidence="1">
    <location>
        <begin position="112"/>
        <end position="161"/>
    </location>
</feature>
<feature type="compositionally biased region" description="Polar residues" evidence="1">
    <location>
        <begin position="253"/>
        <end position="265"/>
    </location>
</feature>
<name>A0AA95MMQ8_9BACI</name>
<reference evidence="2" key="1">
    <citation type="submission" date="2023-05" db="EMBL/GenBank/DDBJ databases">
        <title>Comparative genomics of Bacillaceae isolates and their secondary metabolite potential.</title>
        <authorList>
            <person name="Song L."/>
            <person name="Nielsen L.J."/>
            <person name="Mohite O."/>
            <person name="Xu X."/>
            <person name="Weber T."/>
            <person name="Kovacs A.T."/>
        </authorList>
    </citation>
    <scope>NUCLEOTIDE SEQUENCE</scope>
    <source>
        <strain evidence="2">XLM17</strain>
    </source>
</reference>
<feature type="region of interest" description="Disordered" evidence="1">
    <location>
        <begin position="243"/>
        <end position="265"/>
    </location>
</feature>